<dbReference type="Proteomes" id="UP000230025">
    <property type="component" value="Unassembled WGS sequence"/>
</dbReference>
<evidence type="ECO:0000313" key="1">
    <source>
        <dbReference type="EMBL" id="PIW33769.1"/>
    </source>
</evidence>
<organism evidence="1 2">
    <name type="scientific">bacterium (Candidatus Ratteibacteria) CG15_BIG_FIL_POST_REV_8_21_14_020_41_12</name>
    <dbReference type="NCBI Taxonomy" id="2014291"/>
    <lineage>
        <taxon>Bacteria</taxon>
        <taxon>Candidatus Ratteibacteria</taxon>
    </lineage>
</organism>
<dbReference type="AlphaFoldDB" id="A0A2M7GZ79"/>
<protein>
    <submittedName>
        <fullName evidence="1">Uncharacterized protein</fullName>
    </submittedName>
</protein>
<proteinExistence type="predicted"/>
<gene>
    <name evidence="1" type="ORF">COW28_02835</name>
</gene>
<sequence>MIFLPPSSCCSPPRFASQSPICFLAKARRWESEAGGMKQESRGGFYRKVFYTFLYRKKPSSNLTERRIQ</sequence>
<name>A0A2M7GZ79_9BACT</name>
<reference evidence="2" key="1">
    <citation type="submission" date="2017-09" db="EMBL/GenBank/DDBJ databases">
        <title>Depth-based differentiation of microbial function through sediment-hosted aquifers and enrichment of novel symbionts in the deep terrestrial subsurface.</title>
        <authorList>
            <person name="Probst A.J."/>
            <person name="Ladd B."/>
            <person name="Jarett J.K."/>
            <person name="Geller-Mcgrath D.E."/>
            <person name="Sieber C.M.K."/>
            <person name="Emerson J.B."/>
            <person name="Anantharaman K."/>
            <person name="Thomas B.C."/>
            <person name="Malmstrom R."/>
            <person name="Stieglmeier M."/>
            <person name="Klingl A."/>
            <person name="Woyke T."/>
            <person name="Ryan C.M."/>
            <person name="Banfield J.F."/>
        </authorList>
    </citation>
    <scope>NUCLEOTIDE SEQUENCE [LARGE SCALE GENOMIC DNA]</scope>
</reference>
<accession>A0A2M7GZ79</accession>
<dbReference type="EMBL" id="PFFY01000133">
    <property type="protein sequence ID" value="PIW33769.1"/>
    <property type="molecule type" value="Genomic_DNA"/>
</dbReference>
<comment type="caution">
    <text evidence="1">The sequence shown here is derived from an EMBL/GenBank/DDBJ whole genome shotgun (WGS) entry which is preliminary data.</text>
</comment>
<evidence type="ECO:0000313" key="2">
    <source>
        <dbReference type="Proteomes" id="UP000230025"/>
    </source>
</evidence>